<evidence type="ECO:0000256" key="14">
    <source>
        <dbReference type="ARBA" id="ARBA00022884"/>
    </source>
</evidence>
<evidence type="ECO:0000256" key="5">
    <source>
        <dbReference type="ARBA" id="ARBA00012163"/>
    </source>
</evidence>
<dbReference type="InterPro" id="IPR003034">
    <property type="entry name" value="SAP_dom"/>
</dbReference>
<evidence type="ECO:0000259" key="20">
    <source>
        <dbReference type="PROSITE" id="PS50800"/>
    </source>
</evidence>
<organism evidence="21 22">
    <name type="scientific">Littorina saxatilis</name>
    <dbReference type="NCBI Taxonomy" id="31220"/>
    <lineage>
        <taxon>Eukaryota</taxon>
        <taxon>Metazoa</taxon>
        <taxon>Spiralia</taxon>
        <taxon>Lophotrochozoa</taxon>
        <taxon>Mollusca</taxon>
        <taxon>Gastropoda</taxon>
        <taxon>Caenogastropoda</taxon>
        <taxon>Littorinimorpha</taxon>
        <taxon>Littorinoidea</taxon>
        <taxon>Littorinidae</taxon>
        <taxon>Littorina</taxon>
    </lineage>
</organism>
<dbReference type="SMART" id="SM00479">
    <property type="entry name" value="EXOIII"/>
    <property type="match status" value="1"/>
</dbReference>
<dbReference type="Gene3D" id="3.30.420.10">
    <property type="entry name" value="Ribonuclease H-like superfamily/Ribonuclease H"/>
    <property type="match status" value="1"/>
</dbReference>
<evidence type="ECO:0000256" key="13">
    <source>
        <dbReference type="ARBA" id="ARBA00022842"/>
    </source>
</evidence>
<dbReference type="GO" id="GO:0008859">
    <property type="term" value="F:exoribonuclease II activity"/>
    <property type="evidence" value="ECO:0007669"/>
    <property type="project" value="UniProtKB-EC"/>
</dbReference>
<evidence type="ECO:0000256" key="6">
    <source>
        <dbReference type="ARBA" id="ARBA00022490"/>
    </source>
</evidence>
<feature type="domain" description="SAP" evidence="20">
    <location>
        <begin position="129"/>
        <end position="163"/>
    </location>
</feature>
<evidence type="ECO:0000256" key="1">
    <source>
        <dbReference type="ARBA" id="ARBA00001849"/>
    </source>
</evidence>
<reference evidence="21 22" key="1">
    <citation type="submission" date="2024-02" db="EMBL/GenBank/DDBJ databases">
        <title>Chromosome-scale genome assembly of the rough periwinkle Littorina saxatilis.</title>
        <authorList>
            <person name="De Jode A."/>
            <person name="Faria R."/>
            <person name="Formenti G."/>
            <person name="Sims Y."/>
            <person name="Smith T.P."/>
            <person name="Tracey A."/>
            <person name="Wood J.M.D."/>
            <person name="Zagrodzka Z.B."/>
            <person name="Johannesson K."/>
            <person name="Butlin R.K."/>
            <person name="Leder E.H."/>
        </authorList>
    </citation>
    <scope>NUCLEOTIDE SEQUENCE [LARGE SCALE GENOMIC DNA]</scope>
    <source>
        <strain evidence="21">Snail1</strain>
        <tissue evidence="21">Muscle</tissue>
    </source>
</reference>
<dbReference type="PROSITE" id="PS50800">
    <property type="entry name" value="SAP"/>
    <property type="match status" value="1"/>
</dbReference>
<dbReference type="InterPro" id="IPR012337">
    <property type="entry name" value="RNaseH-like_sf"/>
</dbReference>
<keyword evidence="12" id="KW-0269">Exonuclease</keyword>
<keyword evidence="9" id="KW-0540">Nuclease</keyword>
<evidence type="ECO:0000313" key="21">
    <source>
        <dbReference type="EMBL" id="KAK7110273.1"/>
    </source>
</evidence>
<evidence type="ECO:0000256" key="8">
    <source>
        <dbReference type="ARBA" id="ARBA00022553"/>
    </source>
</evidence>
<keyword evidence="10" id="KW-0479">Metal-binding</keyword>
<dbReference type="Pfam" id="PF02037">
    <property type="entry name" value="SAP"/>
    <property type="match status" value="1"/>
</dbReference>
<dbReference type="PANTHER" id="PTHR23044:SF61">
    <property type="entry name" value="3'-5' EXORIBONUCLEASE 1-RELATED"/>
    <property type="match status" value="1"/>
</dbReference>
<keyword evidence="16" id="KW-0539">Nucleus</keyword>
<comment type="catalytic activity">
    <reaction evidence="1">
        <text>Exonucleolytic cleavage in the 3'- to 5'-direction to yield nucleoside 5'-phosphates.</text>
        <dbReference type="EC" id="3.1.13.1"/>
    </reaction>
</comment>
<evidence type="ECO:0000256" key="15">
    <source>
        <dbReference type="ARBA" id="ARBA00023158"/>
    </source>
</evidence>
<feature type="compositionally biased region" description="Low complexity" evidence="19">
    <location>
        <begin position="13"/>
        <end position="24"/>
    </location>
</feature>
<dbReference type="InterPro" id="IPR013520">
    <property type="entry name" value="Ribonucl_H"/>
</dbReference>
<keyword evidence="22" id="KW-1185">Reference proteome</keyword>
<dbReference type="Gene3D" id="1.10.720.30">
    <property type="entry name" value="SAP domain"/>
    <property type="match status" value="1"/>
</dbReference>
<protein>
    <recommendedName>
        <fullName evidence="17">3'-5' exoribonuclease 1</fullName>
        <ecNumber evidence="5">3.1.13.1</ecNumber>
    </recommendedName>
    <alternativeName>
        <fullName evidence="18">Histone mRNA 3'-exonuclease 1</fullName>
    </alternativeName>
</protein>
<evidence type="ECO:0000256" key="12">
    <source>
        <dbReference type="ARBA" id="ARBA00022839"/>
    </source>
</evidence>
<keyword evidence="6" id="KW-0963">Cytoplasm</keyword>
<feature type="compositionally biased region" description="Basic residues" evidence="19">
    <location>
        <begin position="1"/>
        <end position="12"/>
    </location>
</feature>
<keyword evidence="11" id="KW-0378">Hydrolase</keyword>
<dbReference type="Pfam" id="PF00929">
    <property type="entry name" value="RNase_T"/>
    <property type="match status" value="1"/>
</dbReference>
<dbReference type="Proteomes" id="UP001374579">
    <property type="component" value="Unassembled WGS sequence"/>
</dbReference>
<evidence type="ECO:0000256" key="16">
    <source>
        <dbReference type="ARBA" id="ARBA00023242"/>
    </source>
</evidence>
<evidence type="ECO:0000256" key="3">
    <source>
        <dbReference type="ARBA" id="ARBA00004496"/>
    </source>
</evidence>
<dbReference type="GO" id="GO:0003723">
    <property type="term" value="F:RNA binding"/>
    <property type="evidence" value="ECO:0007669"/>
    <property type="project" value="UniProtKB-KW"/>
</dbReference>
<dbReference type="InterPro" id="IPR047201">
    <property type="entry name" value="ERI-1_3'hExo-like"/>
</dbReference>
<evidence type="ECO:0000256" key="10">
    <source>
        <dbReference type="ARBA" id="ARBA00022723"/>
    </source>
</evidence>
<dbReference type="GO" id="GO:0005730">
    <property type="term" value="C:nucleolus"/>
    <property type="evidence" value="ECO:0007669"/>
    <property type="project" value="UniProtKB-SubCell"/>
</dbReference>
<keyword evidence="15" id="KW-0943">RNA-mediated gene silencing</keyword>
<dbReference type="InterPro" id="IPR036397">
    <property type="entry name" value="RNaseH_sf"/>
</dbReference>
<name>A0AAN9BQJ6_9CAEN</name>
<comment type="subcellular location">
    <subcellularLocation>
        <location evidence="3">Cytoplasm</location>
    </subcellularLocation>
    <subcellularLocation>
        <location evidence="4">Nucleus</location>
        <location evidence="4">Nucleolus</location>
    </subcellularLocation>
</comment>
<dbReference type="EC" id="3.1.13.1" evidence="5"/>
<feature type="region of interest" description="Disordered" evidence="19">
    <location>
        <begin position="1"/>
        <end position="111"/>
    </location>
</feature>
<dbReference type="GO" id="GO:0031047">
    <property type="term" value="P:regulatory ncRNA-mediated gene silencing"/>
    <property type="evidence" value="ECO:0007669"/>
    <property type="project" value="UniProtKB-KW"/>
</dbReference>
<evidence type="ECO:0000256" key="4">
    <source>
        <dbReference type="ARBA" id="ARBA00004604"/>
    </source>
</evidence>
<evidence type="ECO:0000256" key="9">
    <source>
        <dbReference type="ARBA" id="ARBA00022722"/>
    </source>
</evidence>
<dbReference type="FunFam" id="1.10.720.30:FF:000015">
    <property type="entry name" value="3'-5' exoribonuclease 1"/>
    <property type="match status" value="1"/>
</dbReference>
<dbReference type="SMART" id="SM00513">
    <property type="entry name" value="SAP"/>
    <property type="match status" value="1"/>
</dbReference>
<keyword evidence="14" id="KW-0694">RNA-binding</keyword>
<evidence type="ECO:0000256" key="2">
    <source>
        <dbReference type="ARBA" id="ARBA00001946"/>
    </source>
</evidence>
<evidence type="ECO:0000256" key="17">
    <source>
        <dbReference type="ARBA" id="ARBA00070944"/>
    </source>
</evidence>
<keyword evidence="8" id="KW-0597">Phosphoprotein</keyword>
<comment type="cofactor">
    <cofactor evidence="2">
        <name>Mg(2+)</name>
        <dbReference type="ChEBI" id="CHEBI:18420"/>
    </cofactor>
</comment>
<evidence type="ECO:0000256" key="7">
    <source>
        <dbReference type="ARBA" id="ARBA00022552"/>
    </source>
</evidence>
<dbReference type="AlphaFoldDB" id="A0AAN9BQJ6"/>
<dbReference type="FunFam" id="3.30.420.10:FF:000034">
    <property type="entry name" value="3'-5' exoribonuclease 1"/>
    <property type="match status" value="1"/>
</dbReference>
<dbReference type="GO" id="GO:0046872">
    <property type="term" value="F:metal ion binding"/>
    <property type="evidence" value="ECO:0007669"/>
    <property type="project" value="UniProtKB-KW"/>
</dbReference>
<dbReference type="InterPro" id="IPR051274">
    <property type="entry name" value="3-5_Exoribonuclease"/>
</dbReference>
<comment type="caution">
    <text evidence="21">The sequence shown here is derived from an EMBL/GenBank/DDBJ whole genome shotgun (WGS) entry which is preliminary data.</text>
</comment>
<proteinExistence type="predicted"/>
<keyword evidence="7" id="KW-0698">rRNA processing</keyword>
<dbReference type="PANTHER" id="PTHR23044">
    <property type="entry name" value="3'-5' EXONUCLEASE ERI1-RELATED"/>
    <property type="match status" value="1"/>
</dbReference>
<evidence type="ECO:0000256" key="11">
    <source>
        <dbReference type="ARBA" id="ARBA00022801"/>
    </source>
</evidence>
<dbReference type="CDD" id="cd06133">
    <property type="entry name" value="ERI-1_3'hExo_like"/>
    <property type="match status" value="1"/>
</dbReference>
<evidence type="ECO:0000256" key="19">
    <source>
        <dbReference type="SAM" id="MobiDB-lite"/>
    </source>
</evidence>
<dbReference type="GO" id="GO:0006364">
    <property type="term" value="P:rRNA processing"/>
    <property type="evidence" value="ECO:0007669"/>
    <property type="project" value="UniProtKB-KW"/>
</dbReference>
<dbReference type="EMBL" id="JBAMIC010000003">
    <property type="protein sequence ID" value="KAK7110273.1"/>
    <property type="molecule type" value="Genomic_DNA"/>
</dbReference>
<dbReference type="SUPFAM" id="SSF53098">
    <property type="entry name" value="Ribonuclease H-like"/>
    <property type="match status" value="1"/>
</dbReference>
<dbReference type="InterPro" id="IPR036361">
    <property type="entry name" value="SAP_dom_sf"/>
</dbReference>
<dbReference type="GO" id="GO:0005737">
    <property type="term" value="C:cytoplasm"/>
    <property type="evidence" value="ECO:0007669"/>
    <property type="project" value="UniProtKB-SubCell"/>
</dbReference>
<gene>
    <name evidence="21" type="ORF">V1264_014175</name>
</gene>
<keyword evidence="13" id="KW-0460">Magnesium</keyword>
<evidence type="ECO:0000256" key="18">
    <source>
        <dbReference type="ARBA" id="ARBA00080754"/>
    </source>
</evidence>
<sequence length="446" mass="50505">MNGIKAVRKPRSRSGSAASNSESELTLGSSTPVKMTDSMSEHNITSSTSRKSKCHQAVHNPNPSYAERGAIGDGGYQLEKQTKDVQPEDSFQPAPDLSDDDVVSTCSSEKQPDFSDPIFRKLSRLNGEINRMRKEELRQKLAELHLHAGGVKEVLKKRLKNYYRRKKLIAANVKNGVGDNQYDYLIIIDFEATCQDNNDKFIHEIIEFPAVLVDVQQKEIVGMFREFCRPTLNPVLSEFCKTLTGVNQSEVDNASEFPAVLNQFEEWMQARGLGCKHSFAVVTDGPWDIQRFMSKQCEISKLPFPRWARRWINLRKAFCNFYDCKRLNLQHMLTNLGLQFEGRPHCGLDDSKNIARIVCHLLEDGCIFKVNEVFDNRSNLPKPSRFVDTGDGMHSGDYKPMQKKTLAGGLDGGNGVKREKSVKELSGLETDEEISDLMYYFELQSS</sequence>
<accession>A0AAN9BQJ6</accession>
<feature type="compositionally biased region" description="Polar residues" evidence="19">
    <location>
        <begin position="26"/>
        <end position="49"/>
    </location>
</feature>
<evidence type="ECO:0000313" key="22">
    <source>
        <dbReference type="Proteomes" id="UP001374579"/>
    </source>
</evidence>